<feature type="coiled-coil region" evidence="1">
    <location>
        <begin position="99"/>
        <end position="210"/>
    </location>
</feature>
<proteinExistence type="predicted"/>
<protein>
    <submittedName>
        <fullName evidence="3">Uncharacterized protein</fullName>
    </submittedName>
</protein>
<gene>
    <name evidence="3" type="ORF">HCG48_03195</name>
</gene>
<feature type="compositionally biased region" description="Pro residues" evidence="2">
    <location>
        <begin position="449"/>
        <end position="459"/>
    </location>
</feature>
<feature type="compositionally biased region" description="Pro residues" evidence="2">
    <location>
        <begin position="353"/>
        <end position="364"/>
    </location>
</feature>
<feature type="compositionally biased region" description="Polar residues" evidence="2">
    <location>
        <begin position="511"/>
        <end position="521"/>
    </location>
</feature>
<reference evidence="3 4" key="1">
    <citation type="submission" date="2020-04" db="EMBL/GenBank/DDBJ databases">
        <authorList>
            <person name="Basu S."/>
            <person name="Maruthanayagam V."/>
            <person name="Chakraborty S."/>
            <person name="Pramanik A."/>
            <person name="Mukherjee J."/>
            <person name="Brink B."/>
        </authorList>
    </citation>
    <scope>NUCLEOTIDE SEQUENCE [LARGE SCALE GENOMIC DNA]</scope>
    <source>
        <strain evidence="3 4">AP17</strain>
    </source>
</reference>
<feature type="compositionally biased region" description="Low complexity" evidence="2">
    <location>
        <begin position="309"/>
        <end position="321"/>
    </location>
</feature>
<dbReference type="KEGG" id="oxy:HCG48_03195"/>
<dbReference type="EMBL" id="CP051167">
    <property type="protein sequence ID" value="QIZ69709.1"/>
    <property type="molecule type" value="Genomic_DNA"/>
</dbReference>
<dbReference type="AlphaFoldDB" id="A0A6H1TWK1"/>
<evidence type="ECO:0000256" key="2">
    <source>
        <dbReference type="SAM" id="MobiDB-lite"/>
    </source>
</evidence>
<dbReference type="Proteomes" id="UP000500857">
    <property type="component" value="Chromosome"/>
</dbReference>
<feature type="compositionally biased region" description="Basic and acidic residues" evidence="2">
    <location>
        <begin position="287"/>
        <end position="301"/>
    </location>
</feature>
<organism evidence="3 4">
    <name type="scientific">Oxynema aestuarii AP17</name>
    <dbReference type="NCBI Taxonomy" id="2064643"/>
    <lineage>
        <taxon>Bacteria</taxon>
        <taxon>Bacillati</taxon>
        <taxon>Cyanobacteriota</taxon>
        <taxon>Cyanophyceae</taxon>
        <taxon>Oscillatoriophycideae</taxon>
        <taxon>Oscillatoriales</taxon>
        <taxon>Oscillatoriaceae</taxon>
        <taxon>Oxynema</taxon>
        <taxon>Oxynema aestuarii</taxon>
    </lineage>
</organism>
<evidence type="ECO:0000256" key="1">
    <source>
        <dbReference type="SAM" id="Coils"/>
    </source>
</evidence>
<evidence type="ECO:0000313" key="4">
    <source>
        <dbReference type="Proteomes" id="UP000500857"/>
    </source>
</evidence>
<feature type="compositionally biased region" description="Low complexity" evidence="2">
    <location>
        <begin position="421"/>
        <end position="435"/>
    </location>
</feature>
<feature type="region of interest" description="Disordered" evidence="2">
    <location>
        <begin position="1"/>
        <end position="88"/>
    </location>
</feature>
<name>A0A6H1TWK1_9CYAN</name>
<feature type="region of interest" description="Disordered" evidence="2">
    <location>
        <begin position="254"/>
        <end position="375"/>
    </location>
</feature>
<keyword evidence="4" id="KW-1185">Reference proteome</keyword>
<feature type="region of interest" description="Disordered" evidence="2">
    <location>
        <begin position="389"/>
        <end position="521"/>
    </location>
</feature>
<sequence length="521" mass="57241">MSEAETPKNRNLPEPSESIAPSELPASEQGTPDPSETPPTESSENRDDGWETVDFPGALSIKALEEQSQESEQPKAESQAKPPEKAVEKLMAGARDAVIERLTQDNRELNGRIEQLETVLQECRQSLQQQRSRALSQQNLLEQRNEELQGTREQIAHLGKELETLHQLSEKQQGTIARLSQQLQTSQERLAQMERECALTQERYNEQSQVLYQTETVCRELRSRLQRQQRHTLQFKAALEKCLDVPGEKAKILEQLQDTPPQELELEESSLETGDRKASPQKNRVASAKEKGERTQEDRPKLSKPSIVPKASPISPWSAPAESPPPQSPVSGQFTLSPLSVDPKGPNVAPQLQPLPPIAAPSPLPGEAEMPTTHEERVWHDLETLIEKNAPSLEGEQPTILTAALLSVETGERSRSGSFGASPQSPSESEPADPATTPTIEVKTDETPQPAPVTPPPQPHGVLETTPQQDRPSAPPSAGSSGRGNWPAPVVYPQQSTSKKRRSLASVELPSFQTPSSSKTE</sequence>
<keyword evidence="1" id="KW-0175">Coiled coil</keyword>
<accession>A0A6H1TWK1</accession>
<feature type="compositionally biased region" description="Low complexity" evidence="2">
    <location>
        <begin position="31"/>
        <end position="42"/>
    </location>
</feature>
<dbReference type="RefSeq" id="WP_168567866.1">
    <property type="nucleotide sequence ID" value="NZ_CP051167.1"/>
</dbReference>
<evidence type="ECO:0000313" key="3">
    <source>
        <dbReference type="EMBL" id="QIZ69709.1"/>
    </source>
</evidence>